<dbReference type="PANTHER" id="PTHR12832">
    <property type="entry name" value="TESTIS-SPECIFIC PROTEIN PBS13 T-COMPLEX 11"/>
    <property type="match status" value="1"/>
</dbReference>
<protein>
    <recommendedName>
        <fullName evidence="6">T-complex protein 11</fullName>
    </recommendedName>
</protein>
<reference evidence="3" key="1">
    <citation type="journal article" date="2018" name="DNA Res.">
        <title>Multiple hybrid de novo genome assembly of finger millet, an orphan allotetraploid crop.</title>
        <authorList>
            <person name="Hatakeyama M."/>
            <person name="Aluri S."/>
            <person name="Balachadran M.T."/>
            <person name="Sivarajan S.R."/>
            <person name="Patrignani A."/>
            <person name="Gruter S."/>
            <person name="Poveda L."/>
            <person name="Shimizu-Inatsugi R."/>
            <person name="Baeten J."/>
            <person name="Francoijs K.J."/>
            <person name="Nataraja K.N."/>
            <person name="Reddy Y.A.N."/>
            <person name="Phadnis S."/>
            <person name="Ravikumar R.L."/>
            <person name="Schlapbach R."/>
            <person name="Sreeman S.M."/>
            <person name="Shimizu K.K."/>
        </authorList>
    </citation>
    <scope>NUCLEOTIDE SEQUENCE</scope>
</reference>
<dbReference type="InterPro" id="IPR016024">
    <property type="entry name" value="ARM-type_fold"/>
</dbReference>
<evidence type="ECO:0000313" key="3">
    <source>
        <dbReference type="EMBL" id="GJM85258.1"/>
    </source>
</evidence>
<dbReference type="EMBL" id="BQKI01000001">
    <property type="protein sequence ID" value="GJM85886.1"/>
    <property type="molecule type" value="Genomic_DNA"/>
</dbReference>
<comment type="caution">
    <text evidence="3">The sequence shown here is derived from an EMBL/GenBank/DDBJ whole genome shotgun (WGS) entry which is preliminary data.</text>
</comment>
<dbReference type="AlphaFoldDB" id="A0AAV5BFR4"/>
<evidence type="ECO:0008006" key="6">
    <source>
        <dbReference type="Google" id="ProtNLM"/>
    </source>
</evidence>
<name>A0AAV5BFR4_ELECO</name>
<evidence type="ECO:0000313" key="5">
    <source>
        <dbReference type="Proteomes" id="UP001054889"/>
    </source>
</evidence>
<dbReference type="PANTHER" id="PTHR12832:SF31">
    <property type="entry name" value="OS02G0556700 PROTEIN"/>
    <property type="match status" value="1"/>
</dbReference>
<feature type="region of interest" description="Disordered" evidence="2">
    <location>
        <begin position="1"/>
        <end position="52"/>
    </location>
</feature>
<dbReference type="GO" id="GO:0007165">
    <property type="term" value="P:signal transduction"/>
    <property type="evidence" value="ECO:0007669"/>
    <property type="project" value="TreeGrafter"/>
</dbReference>
<reference evidence="3" key="2">
    <citation type="submission" date="2021-12" db="EMBL/GenBank/DDBJ databases">
        <title>Resequencing data analysis of finger millet.</title>
        <authorList>
            <person name="Hatakeyama M."/>
            <person name="Aluri S."/>
            <person name="Balachadran M.T."/>
            <person name="Sivarajan S.R."/>
            <person name="Poveda L."/>
            <person name="Shimizu-Inatsugi R."/>
            <person name="Schlapbach R."/>
            <person name="Sreeman S.M."/>
            <person name="Shimizu K.K."/>
        </authorList>
    </citation>
    <scope>NUCLEOTIDE SEQUENCE</scope>
</reference>
<gene>
    <name evidence="3" type="primary">ga01006</name>
    <name evidence="4" type="synonym">ga01693</name>
    <name evidence="3" type="ORF">PR202_ga01006</name>
    <name evidence="4" type="ORF">PR202_ga01693</name>
</gene>
<dbReference type="Proteomes" id="UP001054889">
    <property type="component" value="Unassembled WGS sequence"/>
</dbReference>
<dbReference type="EMBL" id="BQKI01000001">
    <property type="protein sequence ID" value="GJM85258.1"/>
    <property type="molecule type" value="Genomic_DNA"/>
</dbReference>
<sequence>MVMPEAEALEIPADEGLPPARVPPRIRRRLLRGAGEGGGGSGKASTAKEIEAKLREADLRRQQFHEALSSKARRTFRNAQSQKELPPGQRLEAKLVASKQKRSWRAYITSKKTIVALAKAFEALGINQHSVVSMPFEELAHCIESPTVLHTTKAFLDWLESCFYLSESSSSSKPDNIDHLIEHLESPQKTAGNSDTSKLPTYSPKVVLCAYMIVGHPKYILSEEGEREEQLRNSAARFVKKFEQLVKTVLDGPDDACISSHSMLDVGSPESSNYQESLSTVADGKKFRSQLIAFDKAWCAYHYHFVTWKGEDAESLEEDLITAACKLQLSMMQTCKITTEGQPNNLNGDFDPVQKQVIEDQKLLRETIRHVGGEAGIERMESALSETRSNFFGAKEIRRSVATMASSAVTSSCLSKSQENSNLDDEKMSHVVKSLFRVPSSPSQSSKGVKAVSTTLCSAMTEKMPTANEQMVNEILHDIHGSLTDDSDKVDSFEGEFKAKIKETVEKAYWDVVADSLRGDMPDYCHLVNLVKEVKGTLQELAPTGWKDEINNNINLEILSQVLESGPQDRQYLGQILQYCLGMLRKLSSHAKEDEMKKNHDKLLKELIKDPESNYRDPDSFIISVIKGLRFTMEELKALKAEVSRARIRLLEPIIKGSGGVEYLQKAFADRYGSPSDAVASIPSTARWFLSLKDVVEEEWNEHVSSVSVLTATNHPLVATLRTGRGVPDQTQYVRPAAAAGVGLPECTGEGLGMFLRIGLLHLIGSMEGLTGQSAPETFKLNWLRLRSVQSNFQQMIVIATSMLVLQQVLLSEIPKIAPSELENATKELFDILTKLLHSFSDVGTEHIIEVMMHSSTTTCTSSDEVMEARKQILTRVFLKSLQTDDTVFEKVSRSVYCALRAVTLGGSGAKGRKLADAALRRIGAIKLTDQVVKAAEVLIKAALISEQVHGPWYKQLL</sequence>
<keyword evidence="5" id="KW-1185">Reference proteome</keyword>
<dbReference type="InterPro" id="IPR008862">
    <property type="entry name" value="Tcp11"/>
</dbReference>
<evidence type="ECO:0000256" key="2">
    <source>
        <dbReference type="SAM" id="MobiDB-lite"/>
    </source>
</evidence>
<dbReference type="SUPFAM" id="SSF48371">
    <property type="entry name" value="ARM repeat"/>
    <property type="match status" value="1"/>
</dbReference>
<evidence type="ECO:0000313" key="4">
    <source>
        <dbReference type="EMBL" id="GJM85886.1"/>
    </source>
</evidence>
<comment type="similarity">
    <text evidence="1">Belongs to the TCP11 family.</text>
</comment>
<organism evidence="3 5">
    <name type="scientific">Eleusine coracana subsp. coracana</name>
    <dbReference type="NCBI Taxonomy" id="191504"/>
    <lineage>
        <taxon>Eukaryota</taxon>
        <taxon>Viridiplantae</taxon>
        <taxon>Streptophyta</taxon>
        <taxon>Embryophyta</taxon>
        <taxon>Tracheophyta</taxon>
        <taxon>Spermatophyta</taxon>
        <taxon>Magnoliopsida</taxon>
        <taxon>Liliopsida</taxon>
        <taxon>Poales</taxon>
        <taxon>Poaceae</taxon>
        <taxon>PACMAD clade</taxon>
        <taxon>Chloridoideae</taxon>
        <taxon>Cynodonteae</taxon>
        <taxon>Eleusininae</taxon>
        <taxon>Eleusine</taxon>
    </lineage>
</organism>
<dbReference type="Pfam" id="PF05794">
    <property type="entry name" value="Tcp11"/>
    <property type="match status" value="1"/>
</dbReference>
<proteinExistence type="inferred from homology"/>
<evidence type="ECO:0000256" key="1">
    <source>
        <dbReference type="ARBA" id="ARBA00010954"/>
    </source>
</evidence>
<accession>A0AAV5BFR4</accession>